<comment type="caution">
    <text evidence="2">The sequence shown here is derived from an EMBL/GenBank/DDBJ whole genome shotgun (WGS) entry which is preliminary data.</text>
</comment>
<evidence type="ECO:0000256" key="1">
    <source>
        <dbReference type="SAM" id="MobiDB-lite"/>
    </source>
</evidence>
<evidence type="ECO:0008006" key="4">
    <source>
        <dbReference type="Google" id="ProtNLM"/>
    </source>
</evidence>
<feature type="region of interest" description="Disordered" evidence="1">
    <location>
        <begin position="155"/>
        <end position="266"/>
    </location>
</feature>
<keyword evidence="3" id="KW-1185">Reference proteome</keyword>
<organism evidence="2 3">
    <name type="scientific">Streptosporangium fragile</name>
    <dbReference type="NCBI Taxonomy" id="46186"/>
    <lineage>
        <taxon>Bacteria</taxon>
        <taxon>Bacillati</taxon>
        <taxon>Actinomycetota</taxon>
        <taxon>Actinomycetes</taxon>
        <taxon>Streptosporangiales</taxon>
        <taxon>Streptosporangiaceae</taxon>
        <taxon>Streptosporangium</taxon>
    </lineage>
</organism>
<evidence type="ECO:0000313" key="3">
    <source>
        <dbReference type="Proteomes" id="UP001500831"/>
    </source>
</evidence>
<protein>
    <recommendedName>
        <fullName evidence="4">DUF3618 domain-containing protein</fullName>
    </recommendedName>
</protein>
<proteinExistence type="predicted"/>
<feature type="compositionally biased region" description="Polar residues" evidence="1">
    <location>
        <begin position="17"/>
        <end position="26"/>
    </location>
</feature>
<gene>
    <name evidence="2" type="ORF">GCM10010517_59090</name>
</gene>
<accession>A0ABN3W5D9</accession>
<name>A0ABN3W5D9_9ACTN</name>
<reference evidence="2 3" key="1">
    <citation type="journal article" date="2019" name="Int. J. Syst. Evol. Microbiol.">
        <title>The Global Catalogue of Microorganisms (GCM) 10K type strain sequencing project: providing services to taxonomists for standard genome sequencing and annotation.</title>
        <authorList>
            <consortium name="The Broad Institute Genomics Platform"/>
            <consortium name="The Broad Institute Genome Sequencing Center for Infectious Disease"/>
            <person name="Wu L."/>
            <person name="Ma J."/>
        </authorList>
    </citation>
    <scope>NUCLEOTIDE SEQUENCE [LARGE SCALE GENOMIC DNA]</scope>
    <source>
        <strain evidence="2 3">JCM 6242</strain>
    </source>
</reference>
<dbReference type="EMBL" id="BAAAVI010000053">
    <property type="protein sequence ID" value="GAA2894406.1"/>
    <property type="molecule type" value="Genomic_DNA"/>
</dbReference>
<dbReference type="RefSeq" id="WP_344978404.1">
    <property type="nucleotide sequence ID" value="NZ_BAAAVI010000053.1"/>
</dbReference>
<feature type="region of interest" description="Disordered" evidence="1">
    <location>
        <begin position="1"/>
        <end position="100"/>
    </location>
</feature>
<dbReference type="Proteomes" id="UP001500831">
    <property type="component" value="Unassembled WGS sequence"/>
</dbReference>
<feature type="compositionally biased region" description="Low complexity" evidence="1">
    <location>
        <begin position="215"/>
        <end position="232"/>
    </location>
</feature>
<evidence type="ECO:0000313" key="2">
    <source>
        <dbReference type="EMBL" id="GAA2894406.1"/>
    </source>
</evidence>
<sequence length="266" mass="27594">MTEFPNGVGERPGQGGQPQSTAQQARSAAGEVAETAKGQTQAVTGEARQQARQVVDQLRDRVSEQTQQQSRRAAQGIRQWADDLASMSEGGKPDSPVSGVVQQVADGGRRAADYLEQHGLTGVVEEVQNFARRRPGAFLAGALAAGFLVGRLAKASGGATSGSSTGGTGPYGGTTPRIPAQPRSGLYETPTTDPYGTPPAEPYGTDPYGTPPAEPYGTGPYGTTYGTPADPYRTPAETYPEQPATPQERYGGTSGSSPRNPGGDLR</sequence>